<dbReference type="Gene3D" id="3.60.21.10">
    <property type="match status" value="1"/>
</dbReference>
<dbReference type="EMBL" id="JAVRQU010000006">
    <property type="protein sequence ID" value="KAK5702126.1"/>
    <property type="molecule type" value="Genomic_DNA"/>
</dbReference>
<accession>A0AAN7W7K0</accession>
<sequence>MTVTSRMSLQYMSDLHLERIHYEHTVTPAGPVLILAGDIGRFCDYDKYRDFLTNVCNAYELVLLVAGNHEFYGSSREEGLEAAERLVCEPSMQGKLRFLNRGRVDIPESNVTVLGCTLQSHISLDYTALTNDFERIKNWSVKAHNDEHAKDLQWLKASLENVVKNEPQRKVVVVTHYAPMFKSVAHPLKENNALAQRFSSSALEEIRQEANMPSTSYWIFGTLLVVQ</sequence>
<dbReference type="InterPro" id="IPR004843">
    <property type="entry name" value="Calcineurin-like_PHP"/>
</dbReference>
<dbReference type="PANTHER" id="PTHR37844">
    <property type="entry name" value="SER/THR PROTEIN PHOSPHATASE SUPERFAMILY (AFU_ORTHOLOGUE AFUA_1G14840)"/>
    <property type="match status" value="1"/>
</dbReference>
<dbReference type="InterPro" id="IPR029052">
    <property type="entry name" value="Metallo-depent_PP-like"/>
</dbReference>
<gene>
    <name evidence="2" type="ORF">LTR97_004946</name>
</gene>
<dbReference type="AlphaFoldDB" id="A0AAN7W7K0"/>
<dbReference type="SUPFAM" id="SSF56300">
    <property type="entry name" value="Metallo-dependent phosphatases"/>
    <property type="match status" value="1"/>
</dbReference>
<dbReference type="Proteomes" id="UP001310594">
    <property type="component" value="Unassembled WGS sequence"/>
</dbReference>
<proteinExistence type="predicted"/>
<evidence type="ECO:0000313" key="3">
    <source>
        <dbReference type="Proteomes" id="UP001310594"/>
    </source>
</evidence>
<dbReference type="Pfam" id="PF00149">
    <property type="entry name" value="Metallophos"/>
    <property type="match status" value="1"/>
</dbReference>
<organism evidence="2 3">
    <name type="scientific">Elasticomyces elasticus</name>
    <dbReference type="NCBI Taxonomy" id="574655"/>
    <lineage>
        <taxon>Eukaryota</taxon>
        <taxon>Fungi</taxon>
        <taxon>Dikarya</taxon>
        <taxon>Ascomycota</taxon>
        <taxon>Pezizomycotina</taxon>
        <taxon>Dothideomycetes</taxon>
        <taxon>Dothideomycetidae</taxon>
        <taxon>Mycosphaerellales</taxon>
        <taxon>Teratosphaeriaceae</taxon>
        <taxon>Elasticomyces</taxon>
    </lineage>
</organism>
<reference evidence="2" key="1">
    <citation type="submission" date="2023-08" db="EMBL/GenBank/DDBJ databases">
        <title>Black Yeasts Isolated from many extreme environments.</title>
        <authorList>
            <person name="Coleine C."/>
            <person name="Stajich J.E."/>
            <person name="Selbmann L."/>
        </authorList>
    </citation>
    <scope>NUCLEOTIDE SEQUENCE</scope>
    <source>
        <strain evidence="2">CCFEE 5810</strain>
    </source>
</reference>
<dbReference type="PANTHER" id="PTHR37844:SF2">
    <property type="entry name" value="SER_THR PROTEIN PHOSPHATASE SUPERFAMILY (AFU_ORTHOLOGUE AFUA_1G14840)"/>
    <property type="match status" value="1"/>
</dbReference>
<feature type="domain" description="Calcineurin-like phosphoesterase" evidence="1">
    <location>
        <begin position="30"/>
        <end position="184"/>
    </location>
</feature>
<name>A0AAN7W7K0_9PEZI</name>
<dbReference type="GO" id="GO:0016787">
    <property type="term" value="F:hydrolase activity"/>
    <property type="evidence" value="ECO:0007669"/>
    <property type="project" value="InterPro"/>
</dbReference>
<evidence type="ECO:0000313" key="2">
    <source>
        <dbReference type="EMBL" id="KAK5702126.1"/>
    </source>
</evidence>
<comment type="caution">
    <text evidence="2">The sequence shown here is derived from an EMBL/GenBank/DDBJ whole genome shotgun (WGS) entry which is preliminary data.</text>
</comment>
<protein>
    <recommendedName>
        <fullName evidence="1">Calcineurin-like phosphoesterase domain-containing protein</fullName>
    </recommendedName>
</protein>
<evidence type="ECO:0000259" key="1">
    <source>
        <dbReference type="Pfam" id="PF00149"/>
    </source>
</evidence>